<keyword evidence="3" id="KW-1003">Cell membrane</keyword>
<evidence type="ECO:0000259" key="9">
    <source>
        <dbReference type="PROSITE" id="PS50928"/>
    </source>
</evidence>
<evidence type="ECO:0000256" key="3">
    <source>
        <dbReference type="ARBA" id="ARBA00022475"/>
    </source>
</evidence>
<dbReference type="PANTHER" id="PTHR30193:SF37">
    <property type="entry name" value="INNER MEMBRANE ABC TRANSPORTER PERMEASE PROTEIN YCJO"/>
    <property type="match status" value="1"/>
</dbReference>
<dbReference type="InterPro" id="IPR051393">
    <property type="entry name" value="ABC_transporter_permease"/>
</dbReference>
<protein>
    <submittedName>
        <fullName evidence="10">Sugar ABC transporter permease</fullName>
    </submittedName>
</protein>
<comment type="subcellular location">
    <subcellularLocation>
        <location evidence="1 7">Cell membrane</location>
        <topology evidence="1 7">Multi-pass membrane protein</topology>
    </subcellularLocation>
</comment>
<evidence type="ECO:0000256" key="8">
    <source>
        <dbReference type="SAM" id="MobiDB-lite"/>
    </source>
</evidence>
<dbReference type="CDD" id="cd06261">
    <property type="entry name" value="TM_PBP2"/>
    <property type="match status" value="1"/>
</dbReference>
<comment type="similarity">
    <text evidence="7">Belongs to the binding-protein-dependent transport system permease family.</text>
</comment>
<dbReference type="InterPro" id="IPR000515">
    <property type="entry name" value="MetI-like"/>
</dbReference>
<feature type="transmembrane region" description="Helical" evidence="7">
    <location>
        <begin position="104"/>
        <end position="125"/>
    </location>
</feature>
<sequence length="329" mass="36821">MSLHLDATPAHGPTDAARQALPPRPPRTLRSRLTALDIKGSPYLYVAPFFIIFALFMLYPLGYTLFVSTRNWQLGAQTSTSVGWSNYVELYHDHDFWNSVGNTFGIFVISTIPQLLMALFLANLLNRALRGRTLLRIGIVAPIVTSTAVIGLVFNQLYSKDFGLINYLLHFVGVHHIDWKASKVASWSALATMVNWHWTGYNTLIYLAGMQTIPKDIYESASLDGARPITQFWRITVPMLRPTIVFTVIISTIGGLQLFGEPALFGSGSNYLGGGSLHQFQTVTMYLLQEMFNRSRLGYAGAIAWVLFLLILITSVLNFLIVRRINSDK</sequence>
<feature type="domain" description="ABC transmembrane type-1" evidence="9">
    <location>
        <begin position="100"/>
        <end position="318"/>
    </location>
</feature>
<name>A0ABP9RPC4_9ACTN</name>
<dbReference type="PROSITE" id="PS50928">
    <property type="entry name" value="ABC_TM1"/>
    <property type="match status" value="1"/>
</dbReference>
<comment type="caution">
    <text evidence="10">The sequence shown here is derived from an EMBL/GenBank/DDBJ whole genome shotgun (WGS) entry which is preliminary data.</text>
</comment>
<keyword evidence="11" id="KW-1185">Reference proteome</keyword>
<evidence type="ECO:0000256" key="2">
    <source>
        <dbReference type="ARBA" id="ARBA00022448"/>
    </source>
</evidence>
<evidence type="ECO:0000313" key="11">
    <source>
        <dbReference type="Proteomes" id="UP001501570"/>
    </source>
</evidence>
<proteinExistence type="inferred from homology"/>
<keyword evidence="4 7" id="KW-0812">Transmembrane</keyword>
<keyword evidence="6 7" id="KW-0472">Membrane</keyword>
<evidence type="ECO:0000256" key="6">
    <source>
        <dbReference type="ARBA" id="ARBA00023136"/>
    </source>
</evidence>
<evidence type="ECO:0000256" key="7">
    <source>
        <dbReference type="RuleBase" id="RU363032"/>
    </source>
</evidence>
<feature type="transmembrane region" description="Helical" evidence="7">
    <location>
        <begin position="42"/>
        <end position="62"/>
    </location>
</feature>
<feature type="transmembrane region" description="Helical" evidence="7">
    <location>
        <begin position="297"/>
        <end position="321"/>
    </location>
</feature>
<feature type="region of interest" description="Disordered" evidence="8">
    <location>
        <begin position="1"/>
        <end position="26"/>
    </location>
</feature>
<dbReference type="EMBL" id="BAABJQ010000004">
    <property type="protein sequence ID" value="GAA5181351.1"/>
    <property type="molecule type" value="Genomic_DNA"/>
</dbReference>
<dbReference type="Pfam" id="PF00528">
    <property type="entry name" value="BPD_transp_1"/>
    <property type="match status" value="1"/>
</dbReference>
<keyword evidence="5 7" id="KW-1133">Transmembrane helix</keyword>
<reference evidence="11" key="1">
    <citation type="journal article" date="2019" name="Int. J. Syst. Evol. Microbiol.">
        <title>The Global Catalogue of Microorganisms (GCM) 10K type strain sequencing project: providing services to taxonomists for standard genome sequencing and annotation.</title>
        <authorList>
            <consortium name="The Broad Institute Genomics Platform"/>
            <consortium name="The Broad Institute Genome Sequencing Center for Infectious Disease"/>
            <person name="Wu L."/>
            <person name="Ma J."/>
        </authorList>
    </citation>
    <scope>NUCLEOTIDE SEQUENCE [LARGE SCALE GENOMIC DNA]</scope>
    <source>
        <strain evidence="11">JCM 18304</strain>
    </source>
</reference>
<feature type="transmembrane region" description="Helical" evidence="7">
    <location>
        <begin position="137"/>
        <end position="158"/>
    </location>
</feature>
<evidence type="ECO:0000313" key="10">
    <source>
        <dbReference type="EMBL" id="GAA5181351.1"/>
    </source>
</evidence>
<keyword evidence="2 7" id="KW-0813">Transport</keyword>
<accession>A0ABP9RPC4</accession>
<dbReference type="Proteomes" id="UP001501570">
    <property type="component" value="Unassembled WGS sequence"/>
</dbReference>
<evidence type="ECO:0000256" key="1">
    <source>
        <dbReference type="ARBA" id="ARBA00004651"/>
    </source>
</evidence>
<dbReference type="Gene3D" id="1.10.3720.10">
    <property type="entry name" value="MetI-like"/>
    <property type="match status" value="1"/>
</dbReference>
<dbReference type="InterPro" id="IPR035906">
    <property type="entry name" value="MetI-like_sf"/>
</dbReference>
<evidence type="ECO:0000256" key="5">
    <source>
        <dbReference type="ARBA" id="ARBA00022989"/>
    </source>
</evidence>
<dbReference type="SUPFAM" id="SSF161098">
    <property type="entry name" value="MetI-like"/>
    <property type="match status" value="1"/>
</dbReference>
<organism evidence="10 11">
    <name type="scientific">Rugosimonospora acidiphila</name>
    <dbReference type="NCBI Taxonomy" id="556531"/>
    <lineage>
        <taxon>Bacteria</taxon>
        <taxon>Bacillati</taxon>
        <taxon>Actinomycetota</taxon>
        <taxon>Actinomycetes</taxon>
        <taxon>Micromonosporales</taxon>
        <taxon>Micromonosporaceae</taxon>
        <taxon>Rugosimonospora</taxon>
    </lineage>
</organism>
<gene>
    <name evidence="10" type="ORF">GCM10023322_15780</name>
</gene>
<evidence type="ECO:0000256" key="4">
    <source>
        <dbReference type="ARBA" id="ARBA00022692"/>
    </source>
</evidence>
<dbReference type="PANTHER" id="PTHR30193">
    <property type="entry name" value="ABC TRANSPORTER PERMEASE PROTEIN"/>
    <property type="match status" value="1"/>
</dbReference>
<dbReference type="RefSeq" id="WP_345627491.1">
    <property type="nucleotide sequence ID" value="NZ_BAABJQ010000004.1"/>
</dbReference>